<dbReference type="CDD" id="cd07331">
    <property type="entry name" value="M48C_Oma1_like"/>
    <property type="match status" value="1"/>
</dbReference>
<gene>
    <name evidence="9" type="ORF">GCM10011282_16470</name>
</gene>
<keyword evidence="7" id="KW-0732">Signal</keyword>
<evidence type="ECO:0000259" key="8">
    <source>
        <dbReference type="Pfam" id="PF01435"/>
    </source>
</evidence>
<keyword evidence="1 6" id="KW-0645">Protease</keyword>
<dbReference type="EMBL" id="BMYT01000002">
    <property type="protein sequence ID" value="GGX10877.1"/>
    <property type="molecule type" value="Genomic_DNA"/>
</dbReference>
<dbReference type="Pfam" id="PF01435">
    <property type="entry name" value="Peptidase_M48"/>
    <property type="match status" value="1"/>
</dbReference>
<evidence type="ECO:0000256" key="2">
    <source>
        <dbReference type="ARBA" id="ARBA00022723"/>
    </source>
</evidence>
<keyword evidence="3 6" id="KW-0378">Hydrolase</keyword>
<dbReference type="InterPro" id="IPR051156">
    <property type="entry name" value="Mito/Outer_Membr_Metalloprot"/>
</dbReference>
<comment type="caution">
    <text evidence="9">The sequence shown here is derived from an EMBL/GenBank/DDBJ whole genome shotgun (WGS) entry which is preliminary data.</text>
</comment>
<sequence length="307" mass="33576">MMKILKHHHFAMKSLTTSLLLAAGLIYGLPVLAQNNAPQEGVNVGKMSIMRKIVPSGALEGQAAQQYMQTMQTAQQKRELAPDNHPQVIRLRAIAKKMIPFALPWNPRAKEWKWEVNLIASTQINAYCMPGGKIAFYTGILDTLKLTDDEVAMIMGHEIAHALREHGAERAGKSMAMSGAAKLLGIFAESKGYDGNMVAGIAGTAGNVAMLKFSREDETEGDIVGMDLAARSGFDPRAGVTLWQKMGLVNQKAPPKWLSTHPAGEDRIKEIRKHFPEVMPLYARAKGVSLANLPPYRSNVKGIPDVQ</sequence>
<evidence type="ECO:0000256" key="3">
    <source>
        <dbReference type="ARBA" id="ARBA00022801"/>
    </source>
</evidence>
<keyword evidence="2" id="KW-0479">Metal-binding</keyword>
<evidence type="ECO:0000256" key="7">
    <source>
        <dbReference type="SAM" id="SignalP"/>
    </source>
</evidence>
<dbReference type="Gene3D" id="3.30.2010.10">
    <property type="entry name" value="Metalloproteases ('zincins'), catalytic domain"/>
    <property type="match status" value="1"/>
</dbReference>
<evidence type="ECO:0000256" key="6">
    <source>
        <dbReference type="RuleBase" id="RU003983"/>
    </source>
</evidence>
<evidence type="ECO:0000256" key="4">
    <source>
        <dbReference type="ARBA" id="ARBA00022833"/>
    </source>
</evidence>
<name>A0ABQ2XCP5_9BURK</name>
<accession>A0ABQ2XCP5</accession>
<dbReference type="RefSeq" id="WP_229827172.1">
    <property type="nucleotide sequence ID" value="NZ_BMYT01000002.1"/>
</dbReference>
<comment type="cofactor">
    <cofactor evidence="6">
        <name>Zn(2+)</name>
        <dbReference type="ChEBI" id="CHEBI:29105"/>
    </cofactor>
    <text evidence="6">Binds 1 zinc ion per subunit.</text>
</comment>
<keyword evidence="5 6" id="KW-0482">Metalloprotease</keyword>
<keyword evidence="10" id="KW-1185">Reference proteome</keyword>
<organism evidence="9 10">
    <name type="scientific">Undibacterium macrobrachii</name>
    <dbReference type="NCBI Taxonomy" id="1119058"/>
    <lineage>
        <taxon>Bacteria</taxon>
        <taxon>Pseudomonadati</taxon>
        <taxon>Pseudomonadota</taxon>
        <taxon>Betaproteobacteria</taxon>
        <taxon>Burkholderiales</taxon>
        <taxon>Oxalobacteraceae</taxon>
        <taxon>Undibacterium</taxon>
    </lineage>
</organism>
<protein>
    <submittedName>
        <fullName evidence="9">Lipoprotein</fullName>
    </submittedName>
</protein>
<dbReference type="PANTHER" id="PTHR22726">
    <property type="entry name" value="METALLOENDOPEPTIDASE OMA1"/>
    <property type="match status" value="1"/>
</dbReference>
<dbReference type="PANTHER" id="PTHR22726:SF1">
    <property type="entry name" value="METALLOENDOPEPTIDASE OMA1, MITOCHONDRIAL"/>
    <property type="match status" value="1"/>
</dbReference>
<comment type="similarity">
    <text evidence="6">Belongs to the peptidase M48 family.</text>
</comment>
<feature type="signal peptide" evidence="7">
    <location>
        <begin position="1"/>
        <end position="33"/>
    </location>
</feature>
<evidence type="ECO:0000256" key="5">
    <source>
        <dbReference type="ARBA" id="ARBA00023049"/>
    </source>
</evidence>
<feature type="chain" id="PRO_5046967638" evidence="7">
    <location>
        <begin position="34"/>
        <end position="307"/>
    </location>
</feature>
<evidence type="ECO:0000256" key="1">
    <source>
        <dbReference type="ARBA" id="ARBA00022670"/>
    </source>
</evidence>
<evidence type="ECO:0000313" key="9">
    <source>
        <dbReference type="EMBL" id="GGX10877.1"/>
    </source>
</evidence>
<proteinExistence type="inferred from homology"/>
<keyword evidence="9" id="KW-0449">Lipoprotein</keyword>
<reference evidence="10" key="1">
    <citation type="journal article" date="2019" name="Int. J. Syst. Evol. Microbiol.">
        <title>The Global Catalogue of Microorganisms (GCM) 10K type strain sequencing project: providing services to taxonomists for standard genome sequencing and annotation.</title>
        <authorList>
            <consortium name="The Broad Institute Genomics Platform"/>
            <consortium name="The Broad Institute Genome Sequencing Center for Infectious Disease"/>
            <person name="Wu L."/>
            <person name="Ma J."/>
        </authorList>
    </citation>
    <scope>NUCLEOTIDE SEQUENCE [LARGE SCALE GENOMIC DNA]</scope>
    <source>
        <strain evidence="10">KCTC 23916</strain>
    </source>
</reference>
<keyword evidence="4 6" id="KW-0862">Zinc</keyword>
<dbReference type="Proteomes" id="UP000620127">
    <property type="component" value="Unassembled WGS sequence"/>
</dbReference>
<dbReference type="InterPro" id="IPR001915">
    <property type="entry name" value="Peptidase_M48"/>
</dbReference>
<feature type="domain" description="Peptidase M48" evidence="8">
    <location>
        <begin position="110"/>
        <end position="273"/>
    </location>
</feature>
<evidence type="ECO:0000313" key="10">
    <source>
        <dbReference type="Proteomes" id="UP000620127"/>
    </source>
</evidence>